<keyword evidence="4" id="KW-1185">Reference proteome</keyword>
<evidence type="ECO:0008006" key="5">
    <source>
        <dbReference type="Google" id="ProtNLM"/>
    </source>
</evidence>
<evidence type="ECO:0000313" key="4">
    <source>
        <dbReference type="Proteomes" id="UP000188929"/>
    </source>
</evidence>
<gene>
    <name evidence="3" type="ORF">BL253_34235</name>
</gene>
<feature type="signal peptide" evidence="2">
    <location>
        <begin position="1"/>
        <end position="44"/>
    </location>
</feature>
<dbReference type="STRING" id="1834516.BL253_34235"/>
<feature type="chain" id="PRO_5038771814" description="Lipoprotein LpqB beta-propeller domain-containing protein" evidence="2">
    <location>
        <begin position="45"/>
        <end position="371"/>
    </location>
</feature>
<sequence>MRSTTRRAIPAGRRHGRRRWLARACPRPALAMALAAALATTGVAACSGADQQPSPPPPTAATAGRAQATAGVPARPDTLVAVTTQGALVVLDPRTGHAIRTLRQDGVVGDAVALTPDGRTVYYEVGTGCEHEIWRVGIDGGAPTKVASKGSVPALNRDGTRLAYAVQYVWSTTAGDCLPPSGNVAATFQVVVLDLATRKTWQYPMPPKVAESGLPAPVGHLSWAPDGARLAVSITAVQDNEGWQLSLMNPSTDTTYFREDGSTNVPLAGVDRYTYYYPEAVFLPNGHLFAVRQCCAGYPPKTTSVDVAEFDPANGRQIRQIAVGLTDRGHTSLSVSADGHWLLYLSGADLQVSQDGARPTTLASGFQAAAW</sequence>
<accession>A0A1V2I0K4</accession>
<protein>
    <recommendedName>
        <fullName evidence="5">Lipoprotein LpqB beta-propeller domain-containing protein</fullName>
    </recommendedName>
</protein>
<dbReference type="Gene3D" id="2.130.10.10">
    <property type="entry name" value="YVTN repeat-like/Quinoprotein amine dehydrogenase"/>
    <property type="match status" value="1"/>
</dbReference>
<keyword evidence="2" id="KW-0732">Signal</keyword>
<name>A0A1V2I0K4_9ACTN</name>
<dbReference type="InterPro" id="IPR015943">
    <property type="entry name" value="WD40/YVTN_repeat-like_dom_sf"/>
</dbReference>
<dbReference type="EMBL" id="MOMC01000094">
    <property type="protein sequence ID" value="ONH22980.1"/>
    <property type="molecule type" value="Genomic_DNA"/>
</dbReference>
<evidence type="ECO:0000313" key="3">
    <source>
        <dbReference type="EMBL" id="ONH22980.1"/>
    </source>
</evidence>
<dbReference type="SUPFAM" id="SSF82171">
    <property type="entry name" value="DPP6 N-terminal domain-like"/>
    <property type="match status" value="1"/>
</dbReference>
<evidence type="ECO:0000256" key="1">
    <source>
        <dbReference type="SAM" id="MobiDB-lite"/>
    </source>
</evidence>
<dbReference type="RefSeq" id="WP_241835413.1">
    <property type="nucleotide sequence ID" value="NZ_MOMC01000094.1"/>
</dbReference>
<feature type="compositionally biased region" description="Low complexity" evidence="1">
    <location>
        <begin position="60"/>
        <end position="71"/>
    </location>
</feature>
<organism evidence="3 4">
    <name type="scientific">Pseudofrankia asymbiotica</name>
    <dbReference type="NCBI Taxonomy" id="1834516"/>
    <lineage>
        <taxon>Bacteria</taxon>
        <taxon>Bacillati</taxon>
        <taxon>Actinomycetota</taxon>
        <taxon>Actinomycetes</taxon>
        <taxon>Frankiales</taxon>
        <taxon>Frankiaceae</taxon>
        <taxon>Pseudofrankia</taxon>
    </lineage>
</organism>
<dbReference type="Proteomes" id="UP000188929">
    <property type="component" value="Unassembled WGS sequence"/>
</dbReference>
<comment type="caution">
    <text evidence="3">The sequence shown here is derived from an EMBL/GenBank/DDBJ whole genome shotgun (WGS) entry which is preliminary data.</text>
</comment>
<proteinExistence type="predicted"/>
<feature type="region of interest" description="Disordered" evidence="1">
    <location>
        <begin position="46"/>
        <end position="72"/>
    </location>
</feature>
<evidence type="ECO:0000256" key="2">
    <source>
        <dbReference type="SAM" id="SignalP"/>
    </source>
</evidence>
<dbReference type="AlphaFoldDB" id="A0A1V2I0K4"/>
<reference evidence="4" key="1">
    <citation type="submission" date="2016-10" db="EMBL/GenBank/DDBJ databases">
        <title>Frankia sp. NRRL B-16386 Genome sequencing.</title>
        <authorList>
            <person name="Ghodhbane-Gtari F."/>
            <person name="Swanson E."/>
            <person name="Gueddou A."/>
            <person name="Hezbri K."/>
            <person name="Ktari K."/>
            <person name="Nouioui I."/>
            <person name="Morris K."/>
            <person name="Simpson S."/>
            <person name="Abebe-Akele F."/>
            <person name="Thomas K."/>
            <person name="Gtari M."/>
            <person name="Tisa L.S."/>
        </authorList>
    </citation>
    <scope>NUCLEOTIDE SEQUENCE [LARGE SCALE GENOMIC DNA]</scope>
    <source>
        <strain evidence="4">NRRL B-16386</strain>
    </source>
</reference>